<comment type="caution">
    <text evidence="2">The sequence shown here is derived from an EMBL/GenBank/DDBJ whole genome shotgun (WGS) entry which is preliminary data.</text>
</comment>
<evidence type="ECO:0000313" key="2">
    <source>
        <dbReference type="EMBL" id="MBB4705085.1"/>
    </source>
</evidence>
<accession>A0A7W7GDK7</accession>
<protein>
    <submittedName>
        <fullName evidence="2">Triacylglycerol esterase/lipase EstA (Alpha/beta hydrolase family)</fullName>
    </submittedName>
</protein>
<sequence length="277" mass="27980">MRIRVVLAALVAAALVSTALAGPARAGTSPRGANDWACVPTAAHPRPVILVHGTFATMAVSWPVLSPALRRAGYCVFALDYGGAPGALVHGTGDIARSAAQLAAFVDRVLAATGAAKVDIVGHSQGGMMPRHYLRFLGGAAKVRKLVGIAPSNHGTTLGGLAALGDLLGVTGPVTAACPACGQQLAGSGFLGALNSGGEGVPGVTQTVIATRYDEVITPFSSSFLSGAGVRNVLLQRVCPLDFSAHLGVVLDPVVQRLVMDELDAPRGAVNCLNPLG</sequence>
<keyword evidence="1" id="KW-0732">Signal</keyword>
<dbReference type="InterPro" id="IPR029058">
    <property type="entry name" value="AB_hydrolase_fold"/>
</dbReference>
<feature type="chain" id="PRO_5039432245" evidence="1">
    <location>
        <begin position="22"/>
        <end position="277"/>
    </location>
</feature>
<dbReference type="AlphaFoldDB" id="A0A7W7GDK7"/>
<organism evidence="2 3">
    <name type="scientific">Sphaerisporangium siamense</name>
    <dbReference type="NCBI Taxonomy" id="795645"/>
    <lineage>
        <taxon>Bacteria</taxon>
        <taxon>Bacillati</taxon>
        <taxon>Actinomycetota</taxon>
        <taxon>Actinomycetes</taxon>
        <taxon>Streptosporangiales</taxon>
        <taxon>Streptosporangiaceae</taxon>
        <taxon>Sphaerisporangium</taxon>
    </lineage>
</organism>
<dbReference type="Proteomes" id="UP000542210">
    <property type="component" value="Unassembled WGS sequence"/>
</dbReference>
<gene>
    <name evidence="2" type="ORF">BJ982_006629</name>
</gene>
<dbReference type="GO" id="GO:0016298">
    <property type="term" value="F:lipase activity"/>
    <property type="evidence" value="ECO:0007669"/>
    <property type="project" value="TreeGrafter"/>
</dbReference>
<dbReference type="EMBL" id="JACHND010000001">
    <property type="protein sequence ID" value="MBB4705085.1"/>
    <property type="molecule type" value="Genomic_DNA"/>
</dbReference>
<keyword evidence="3" id="KW-1185">Reference proteome</keyword>
<dbReference type="Pfam" id="PF01674">
    <property type="entry name" value="Lipase_2"/>
    <property type="match status" value="1"/>
</dbReference>
<dbReference type="Gene3D" id="3.40.50.1820">
    <property type="entry name" value="alpha/beta hydrolase"/>
    <property type="match status" value="1"/>
</dbReference>
<evidence type="ECO:0000256" key="1">
    <source>
        <dbReference type="SAM" id="SignalP"/>
    </source>
</evidence>
<dbReference type="InterPro" id="IPR002918">
    <property type="entry name" value="Lipase_EstA/Esterase_EstB"/>
</dbReference>
<dbReference type="RefSeq" id="WP_184886540.1">
    <property type="nucleotide sequence ID" value="NZ_BOOV01000006.1"/>
</dbReference>
<dbReference type="PANTHER" id="PTHR32015">
    <property type="entry name" value="FASTING INDUCED LIPASE"/>
    <property type="match status" value="1"/>
</dbReference>
<dbReference type="PANTHER" id="PTHR32015:SF1">
    <property type="entry name" value="LIPASE"/>
    <property type="match status" value="1"/>
</dbReference>
<reference evidence="2 3" key="1">
    <citation type="submission" date="2020-08" db="EMBL/GenBank/DDBJ databases">
        <title>Sequencing the genomes of 1000 actinobacteria strains.</title>
        <authorList>
            <person name="Klenk H.-P."/>
        </authorList>
    </citation>
    <scope>NUCLEOTIDE SEQUENCE [LARGE SCALE GENOMIC DNA]</scope>
    <source>
        <strain evidence="2 3">DSM 45784</strain>
    </source>
</reference>
<evidence type="ECO:0000313" key="3">
    <source>
        <dbReference type="Proteomes" id="UP000542210"/>
    </source>
</evidence>
<proteinExistence type="predicted"/>
<dbReference type="GO" id="GO:0016042">
    <property type="term" value="P:lipid catabolic process"/>
    <property type="evidence" value="ECO:0007669"/>
    <property type="project" value="InterPro"/>
</dbReference>
<feature type="signal peptide" evidence="1">
    <location>
        <begin position="1"/>
        <end position="21"/>
    </location>
</feature>
<keyword evidence="2" id="KW-0378">Hydrolase</keyword>
<dbReference type="SUPFAM" id="SSF53474">
    <property type="entry name" value="alpha/beta-Hydrolases"/>
    <property type="match status" value="1"/>
</dbReference>
<name>A0A7W7GDK7_9ACTN</name>